<dbReference type="SUPFAM" id="SSF56601">
    <property type="entry name" value="beta-lactamase/transpeptidase-like"/>
    <property type="match status" value="1"/>
</dbReference>
<dbReference type="STRING" id="1171373.PACID_28520"/>
<keyword evidence="3" id="KW-0812">Transmembrane</keyword>
<reference evidence="4 5" key="1">
    <citation type="journal article" date="2012" name="BMC Genomics">
        <title>The genome sequence of Propionibacterium acidipropionici provides insights into its biotechnological and industrial potential.</title>
        <authorList>
            <person name="Parizzi L.P."/>
            <person name="Grassi M.C."/>
            <person name="Llerena L.A."/>
            <person name="Carazzolle M.F."/>
            <person name="Queiroz V.L."/>
            <person name="Lunardi I."/>
            <person name="Zeidler A.F."/>
            <person name="Teixeira P.J."/>
            <person name="Mieczkowski P."/>
            <person name="Rincones J."/>
            <person name="Pereira G.A."/>
        </authorList>
    </citation>
    <scope>NUCLEOTIDE SEQUENCE [LARGE SCALE GENOMIC DNA]</scope>
    <source>
        <strain evidence="5">ATCC 4875 / DSM 20272 / JCM 6432 / NBRC 12425 / NCIMB 8070</strain>
    </source>
</reference>
<evidence type="ECO:0000256" key="3">
    <source>
        <dbReference type="SAM" id="Phobius"/>
    </source>
</evidence>
<protein>
    <submittedName>
        <fullName evidence="4">D-alanyl-D-alanine carboxypeptidase/D-alanyl-D-alanine-endopeptidase</fullName>
        <ecNumber evidence="4">3.4.-.-</ecNumber>
        <ecNumber evidence="4">3.4.16.4</ecNumber>
    </submittedName>
</protein>
<dbReference type="InterPro" id="IPR000667">
    <property type="entry name" value="Peptidase_S13"/>
</dbReference>
<dbReference type="Proteomes" id="UP000000214">
    <property type="component" value="Chromosome"/>
</dbReference>
<evidence type="ECO:0000256" key="2">
    <source>
        <dbReference type="ARBA" id="ARBA00022801"/>
    </source>
</evidence>
<dbReference type="Pfam" id="PF02113">
    <property type="entry name" value="Peptidase_S13"/>
    <property type="match status" value="2"/>
</dbReference>
<dbReference type="PATRIC" id="fig|1171373.8.peg.2802"/>
<evidence type="ECO:0000313" key="4">
    <source>
        <dbReference type="EMBL" id="AFV90619.1"/>
    </source>
</evidence>
<dbReference type="NCBIfam" id="TIGR00666">
    <property type="entry name" value="PBP4"/>
    <property type="match status" value="1"/>
</dbReference>
<proteinExistence type="inferred from homology"/>
<keyword evidence="3" id="KW-0472">Membrane</keyword>
<dbReference type="AlphaFoldDB" id="K7RRD3"/>
<keyword evidence="2 4" id="KW-0378">Hydrolase</keyword>
<evidence type="ECO:0000313" key="5">
    <source>
        <dbReference type="Proteomes" id="UP000000214"/>
    </source>
</evidence>
<dbReference type="HOGENOM" id="CLU_017692_0_2_11"/>
<dbReference type="PRINTS" id="PR00922">
    <property type="entry name" value="DADACBPTASE3"/>
</dbReference>
<keyword evidence="4" id="KW-0121">Carboxypeptidase</keyword>
<comment type="similarity">
    <text evidence="1">Belongs to the peptidase S13 family.</text>
</comment>
<accession>K7RRD3</accession>
<dbReference type="GO" id="GO:0006508">
    <property type="term" value="P:proteolysis"/>
    <property type="evidence" value="ECO:0007669"/>
    <property type="project" value="InterPro"/>
</dbReference>
<dbReference type="PANTHER" id="PTHR30023:SF0">
    <property type="entry name" value="PENICILLIN-SENSITIVE CARBOXYPEPTIDASE A"/>
    <property type="match status" value="1"/>
</dbReference>
<keyword evidence="3" id="KW-1133">Transmembrane helix</keyword>
<dbReference type="InterPro" id="IPR012338">
    <property type="entry name" value="Beta-lactam/transpept-like"/>
</dbReference>
<dbReference type="KEGG" id="pbo:PACID_28520"/>
<dbReference type="Gene3D" id="3.40.710.10">
    <property type="entry name" value="DD-peptidase/beta-lactamase superfamily"/>
    <property type="match status" value="2"/>
</dbReference>
<feature type="transmembrane region" description="Helical" evidence="3">
    <location>
        <begin position="12"/>
        <end position="32"/>
    </location>
</feature>
<gene>
    <name evidence="4" type="primary">dacB</name>
    <name evidence="4" type="ordered locus">PACID_28520</name>
</gene>
<dbReference type="GO" id="GO:0009002">
    <property type="term" value="F:serine-type D-Ala-D-Ala carboxypeptidase activity"/>
    <property type="evidence" value="ECO:0007669"/>
    <property type="project" value="UniProtKB-EC"/>
</dbReference>
<organism evidence="4 5">
    <name type="scientific">Acidipropionibacterium acidipropionici (strain ATCC 4875 / DSM 20272 / JCM 6432 / NBRC 12425 / NCIMB 8070 / 4)</name>
    <name type="common">Propionibacterium acidipropionici</name>
    <dbReference type="NCBI Taxonomy" id="1171373"/>
    <lineage>
        <taxon>Bacteria</taxon>
        <taxon>Bacillati</taxon>
        <taxon>Actinomycetota</taxon>
        <taxon>Actinomycetes</taxon>
        <taxon>Propionibacteriales</taxon>
        <taxon>Propionibacteriaceae</taxon>
        <taxon>Acidipropionibacterium</taxon>
    </lineage>
</organism>
<sequence>MADRHRQRGSQPLRFLILALVLAVIAGVGAVWGKSMLTASGALRDGGASTIPSSLYSPTPEAGGPGGRGIVAAATPAADSSTPADPSAVASRIAGVTAKQPGTLGAATVDLTTGITLFSKNADALMTPASNLKVLTGIGLLNAVDAGKTFATKVVRSSDDPSTITLVGGGDPYLQATPSATNPDFASTQVLAKNTAAALKKDGVTSVTLDYDDSLFGSDSWNSAWPAGYADQVTHISALWVNEGVDASGARSTTPSLQAATTFASQLTASGITVTGTPAAKQAPSSASTVASVNSAPVETLLKTALLHSDNSATEVLGRQSALAAGKPGTFAGATANLQAQLTSLGAWQSGAVLQDTSGLSRGNLVSATMLEKAWRAALTTARLQPIADAVPVAQVSGSLASRFGDDADVAGRGVVHAKTGTLTGVSSLSGWIRTADGRVVVQAFLLNNSADDSASHTWLDAAWSAVASCGC</sequence>
<dbReference type="EC" id="3.4.16.4" evidence="4"/>
<keyword evidence="4" id="KW-0645">Protease</keyword>
<name>K7RRD3_ACIA4</name>
<evidence type="ECO:0000256" key="1">
    <source>
        <dbReference type="ARBA" id="ARBA00006096"/>
    </source>
</evidence>
<dbReference type="PANTHER" id="PTHR30023">
    <property type="entry name" value="D-ALANYL-D-ALANINE CARBOXYPEPTIDASE"/>
    <property type="match status" value="1"/>
</dbReference>
<dbReference type="EC" id="3.4.-.-" evidence="4"/>
<dbReference type="EMBL" id="CP003493">
    <property type="protein sequence ID" value="AFV90619.1"/>
    <property type="molecule type" value="Genomic_DNA"/>
</dbReference>
<dbReference type="GO" id="GO:0000270">
    <property type="term" value="P:peptidoglycan metabolic process"/>
    <property type="evidence" value="ECO:0007669"/>
    <property type="project" value="TreeGrafter"/>
</dbReference>
<dbReference type="eggNOG" id="COG2027">
    <property type="taxonomic scope" value="Bacteria"/>
</dbReference>